<keyword evidence="4" id="KW-1185">Reference proteome</keyword>
<accession>A0A2M9CW07</accession>
<evidence type="ECO:0008006" key="5">
    <source>
        <dbReference type="Google" id="ProtNLM"/>
    </source>
</evidence>
<feature type="compositionally biased region" description="Low complexity" evidence="1">
    <location>
        <begin position="156"/>
        <end position="171"/>
    </location>
</feature>
<keyword evidence="2" id="KW-1133">Transmembrane helix</keyword>
<keyword evidence="2" id="KW-0812">Transmembrane</keyword>
<comment type="caution">
    <text evidence="3">The sequence shown here is derived from an EMBL/GenBank/DDBJ whole genome shotgun (WGS) entry which is preliminary data.</text>
</comment>
<evidence type="ECO:0000256" key="1">
    <source>
        <dbReference type="SAM" id="MobiDB-lite"/>
    </source>
</evidence>
<gene>
    <name evidence="3" type="ORF">BXY57_1675</name>
</gene>
<keyword evidence="2" id="KW-0472">Membrane</keyword>
<dbReference type="EMBL" id="PGFG01000001">
    <property type="protein sequence ID" value="PJJ76074.1"/>
    <property type="molecule type" value="Genomic_DNA"/>
</dbReference>
<name>A0A2M9CW07_9BACT</name>
<feature type="transmembrane region" description="Helical" evidence="2">
    <location>
        <begin position="181"/>
        <end position="200"/>
    </location>
</feature>
<evidence type="ECO:0000256" key="2">
    <source>
        <dbReference type="SAM" id="Phobius"/>
    </source>
</evidence>
<feature type="region of interest" description="Disordered" evidence="1">
    <location>
        <begin position="135"/>
        <end position="172"/>
    </location>
</feature>
<dbReference type="AlphaFoldDB" id="A0A2M9CW07"/>
<reference evidence="3 4" key="1">
    <citation type="submission" date="2017-11" db="EMBL/GenBank/DDBJ databases">
        <title>Genomic Encyclopedia of Archaeal and Bacterial Type Strains, Phase II (KMG-II): From Individual Species to Whole Genera.</title>
        <authorList>
            <person name="Goeker M."/>
        </authorList>
    </citation>
    <scope>NUCLEOTIDE SEQUENCE [LARGE SCALE GENOMIC DNA]</scope>
    <source>
        <strain evidence="3 4">DSM 27268</strain>
    </source>
</reference>
<dbReference type="Proteomes" id="UP000230000">
    <property type="component" value="Unassembled WGS sequence"/>
</dbReference>
<evidence type="ECO:0000313" key="4">
    <source>
        <dbReference type="Proteomes" id="UP000230000"/>
    </source>
</evidence>
<organism evidence="3 4">
    <name type="scientific">Thermoflavifilum aggregans</name>
    <dbReference type="NCBI Taxonomy" id="454188"/>
    <lineage>
        <taxon>Bacteria</taxon>
        <taxon>Pseudomonadati</taxon>
        <taxon>Bacteroidota</taxon>
        <taxon>Chitinophagia</taxon>
        <taxon>Chitinophagales</taxon>
        <taxon>Chitinophagaceae</taxon>
        <taxon>Thermoflavifilum</taxon>
    </lineage>
</organism>
<proteinExistence type="predicted"/>
<protein>
    <recommendedName>
        <fullName evidence="5">CCDC81-like prokaryotic HU domain-containing protein</fullName>
    </recommendedName>
</protein>
<evidence type="ECO:0000313" key="3">
    <source>
        <dbReference type="EMBL" id="PJJ76074.1"/>
    </source>
</evidence>
<sequence>MYFRQMLYERGKAMLPGFGEWTLEKEPARIHLEEGLIYPPRLHVHFTHNPDVDAAPLVQFVAEWQNIIPAVAELQIKKFLRQLENQFVEDHSIEIPLVGNLRQDENGVWIFAESPILQQGLEALPLRPLTRAGTAVQKPEAEAPVAGKVSESEQQPVAAESPEPAGAAPYPFEDNHSRGKGWWIALGVVLILVAVGWTAWDKGWLSSIQNSIQKKIWGDTTSLSIPAASQMPALPDSGMQHVSHGAQVDSIKTYQLVVSAFADSLDAANFYRQLSSQWPNAELIRDTSSYQYLVTLSMSITAADTAKWVEQIQRIYGGHPYFLQHGR</sequence>